<dbReference type="EMBL" id="JBICCN010000192">
    <property type="protein sequence ID" value="KAL3086706.1"/>
    <property type="molecule type" value="Genomic_DNA"/>
</dbReference>
<dbReference type="InterPro" id="IPR008015">
    <property type="entry name" value="PDED_dom"/>
</dbReference>
<name>A0ABD2J7X5_HETSC</name>
<evidence type="ECO:0000256" key="1">
    <source>
        <dbReference type="ARBA" id="ARBA00008102"/>
    </source>
</evidence>
<dbReference type="InterPro" id="IPR037036">
    <property type="entry name" value="PDED_dom_sf"/>
</dbReference>
<dbReference type="InterPro" id="IPR014756">
    <property type="entry name" value="Ig_E-set"/>
</dbReference>
<gene>
    <name evidence="4" type="ORF">niasHS_008039</name>
</gene>
<sequence length="236" mass="26351">MNAPKTAPTMAKTEANNKNGATTTTAAATATSKSAVTRRKESATEKGTSEAGQKKTQQQQQQRTTKPNNGTTAKGTAQRRRSSSATAVAQQQQREGSKNSFKLNWMNLRDAGTGNILWQSTDDLADPNVQHEARIPKSILKCKEVSRELNFTSEQKMDKFRLEQRVFLRGHVIEEWFFDFGFVIPQSTNTWQNVIEAAPEGQMLPASVLSGNIIIETNFYDDEQLISTSKVRLYYV</sequence>
<dbReference type="AlphaFoldDB" id="A0ABD2J7X5"/>
<accession>A0ABD2J7X5</accession>
<evidence type="ECO:0000259" key="3">
    <source>
        <dbReference type="Pfam" id="PF05351"/>
    </source>
</evidence>
<evidence type="ECO:0000313" key="5">
    <source>
        <dbReference type="Proteomes" id="UP001620645"/>
    </source>
</evidence>
<evidence type="ECO:0000256" key="2">
    <source>
        <dbReference type="SAM" id="MobiDB-lite"/>
    </source>
</evidence>
<protein>
    <recommendedName>
        <fullName evidence="3">GMP phosphodiesterase delta subunit domain-containing protein</fullName>
    </recommendedName>
</protein>
<feature type="compositionally biased region" description="Low complexity" evidence="2">
    <location>
        <begin position="54"/>
        <end position="66"/>
    </location>
</feature>
<evidence type="ECO:0000313" key="4">
    <source>
        <dbReference type="EMBL" id="KAL3086706.1"/>
    </source>
</evidence>
<comment type="similarity">
    <text evidence="1">Belongs to the PDE6D/unc-119 family.</text>
</comment>
<dbReference type="Pfam" id="PF05351">
    <property type="entry name" value="GMP_PDE_delta"/>
    <property type="match status" value="1"/>
</dbReference>
<feature type="compositionally biased region" description="Low complexity" evidence="2">
    <location>
        <begin position="11"/>
        <end position="35"/>
    </location>
</feature>
<reference evidence="4 5" key="1">
    <citation type="submission" date="2024-10" db="EMBL/GenBank/DDBJ databases">
        <authorList>
            <person name="Kim D."/>
        </authorList>
    </citation>
    <scope>NUCLEOTIDE SEQUENCE [LARGE SCALE GENOMIC DNA]</scope>
    <source>
        <strain evidence="4">Taebaek</strain>
    </source>
</reference>
<dbReference type="Gene3D" id="2.70.50.40">
    <property type="entry name" value="GMP phosphodiesterase, delta subunit"/>
    <property type="match status" value="1"/>
</dbReference>
<dbReference type="Proteomes" id="UP001620645">
    <property type="component" value="Unassembled WGS sequence"/>
</dbReference>
<feature type="region of interest" description="Disordered" evidence="2">
    <location>
        <begin position="1"/>
        <end position="101"/>
    </location>
</feature>
<feature type="domain" description="GMP phosphodiesterase delta subunit" evidence="3">
    <location>
        <begin position="98"/>
        <end position="235"/>
    </location>
</feature>
<organism evidence="4 5">
    <name type="scientific">Heterodera schachtii</name>
    <name type="common">Sugarbeet cyst nematode worm</name>
    <name type="synonym">Tylenchus schachtii</name>
    <dbReference type="NCBI Taxonomy" id="97005"/>
    <lineage>
        <taxon>Eukaryota</taxon>
        <taxon>Metazoa</taxon>
        <taxon>Ecdysozoa</taxon>
        <taxon>Nematoda</taxon>
        <taxon>Chromadorea</taxon>
        <taxon>Rhabditida</taxon>
        <taxon>Tylenchina</taxon>
        <taxon>Tylenchomorpha</taxon>
        <taxon>Tylenchoidea</taxon>
        <taxon>Heteroderidae</taxon>
        <taxon>Heteroderinae</taxon>
        <taxon>Heterodera</taxon>
    </lineage>
</organism>
<feature type="compositionally biased region" description="Low complexity" evidence="2">
    <location>
        <begin position="83"/>
        <end position="94"/>
    </location>
</feature>
<feature type="compositionally biased region" description="Basic and acidic residues" evidence="2">
    <location>
        <begin position="38"/>
        <end position="48"/>
    </location>
</feature>
<dbReference type="SUPFAM" id="SSF81296">
    <property type="entry name" value="E set domains"/>
    <property type="match status" value="1"/>
</dbReference>
<keyword evidence="5" id="KW-1185">Reference proteome</keyword>
<comment type="caution">
    <text evidence="4">The sequence shown here is derived from an EMBL/GenBank/DDBJ whole genome shotgun (WGS) entry which is preliminary data.</text>
</comment>
<dbReference type="PANTHER" id="PTHR12976">
    <property type="entry name" value="RETINAL ROD RHODOPSIN-SENSITIVE CGMP 3',5'-CYCLIC PHOSPHODIESTERASE DELTA-SUBUNIT"/>
    <property type="match status" value="1"/>
</dbReference>
<dbReference type="PANTHER" id="PTHR12976:SF0">
    <property type="entry name" value="RETINAL ROD RHODOPSIN-SENSITIVE CGMP 3',5'-CYCLIC PHOSPHODIESTERASE SUBUNIT DELTA"/>
    <property type="match status" value="1"/>
</dbReference>
<proteinExistence type="inferred from homology"/>